<dbReference type="GO" id="GO:0015031">
    <property type="term" value="P:protein transport"/>
    <property type="evidence" value="ECO:0007669"/>
    <property type="project" value="UniProtKB-KW"/>
</dbReference>
<keyword evidence="5" id="KW-0653">Protein transport</keyword>
<dbReference type="OrthoDB" id="420884at2759"/>
<protein>
    <recommendedName>
        <fullName evidence="9">mRNA export factor GLE1</fullName>
    </recommendedName>
    <alternativeName>
        <fullName evidence="10">Nucleoporin GLE1</fullName>
    </alternativeName>
</protein>
<keyword evidence="8" id="KW-0539">Nucleus</keyword>
<evidence type="ECO:0000256" key="9">
    <source>
        <dbReference type="ARBA" id="ARBA00026227"/>
    </source>
</evidence>
<dbReference type="Gene3D" id="1.25.40.510">
    <property type="entry name" value="GLE1-like"/>
    <property type="match status" value="1"/>
</dbReference>
<dbReference type="GO" id="GO:0005737">
    <property type="term" value="C:cytoplasm"/>
    <property type="evidence" value="ECO:0007669"/>
    <property type="project" value="TreeGrafter"/>
</dbReference>
<evidence type="ECO:0000256" key="6">
    <source>
        <dbReference type="ARBA" id="ARBA00023010"/>
    </source>
</evidence>
<dbReference type="InterPro" id="IPR012476">
    <property type="entry name" value="GLE1"/>
</dbReference>
<keyword evidence="3" id="KW-0813">Transport</keyword>
<organism evidence="12">
    <name type="scientific">Cryptococcus bacillisporus CA1280</name>
    <dbReference type="NCBI Taxonomy" id="1296109"/>
    <lineage>
        <taxon>Eukaryota</taxon>
        <taxon>Fungi</taxon>
        <taxon>Dikarya</taxon>
        <taxon>Basidiomycota</taxon>
        <taxon>Agaricomycotina</taxon>
        <taxon>Tremellomycetes</taxon>
        <taxon>Tremellales</taxon>
        <taxon>Cryptococcaceae</taxon>
        <taxon>Cryptococcus</taxon>
        <taxon>Cryptococcus gattii species complex</taxon>
    </lineage>
</organism>
<keyword evidence="4" id="KW-0509">mRNA transport</keyword>
<evidence type="ECO:0000256" key="5">
    <source>
        <dbReference type="ARBA" id="ARBA00022927"/>
    </source>
</evidence>
<evidence type="ECO:0000256" key="3">
    <source>
        <dbReference type="ARBA" id="ARBA00022448"/>
    </source>
</evidence>
<evidence type="ECO:0000256" key="1">
    <source>
        <dbReference type="ARBA" id="ARBA00004567"/>
    </source>
</evidence>
<accession>A0A0D0TL27</accession>
<feature type="region of interest" description="Disordered" evidence="11">
    <location>
        <begin position="294"/>
        <end position="326"/>
    </location>
</feature>
<evidence type="ECO:0000313" key="12">
    <source>
        <dbReference type="EMBL" id="KIR47222.1"/>
    </source>
</evidence>
<proteinExistence type="inferred from homology"/>
<comment type="similarity">
    <text evidence="2">Belongs to the GLE1 family.</text>
</comment>
<evidence type="ECO:0000256" key="11">
    <source>
        <dbReference type="SAM" id="MobiDB-lite"/>
    </source>
</evidence>
<dbReference type="AlphaFoldDB" id="A0A0D0TL27"/>
<dbReference type="GO" id="GO:0005543">
    <property type="term" value="F:phospholipid binding"/>
    <property type="evidence" value="ECO:0007669"/>
    <property type="project" value="TreeGrafter"/>
</dbReference>
<feature type="region of interest" description="Disordered" evidence="11">
    <location>
        <begin position="75"/>
        <end position="110"/>
    </location>
</feature>
<dbReference type="PANTHER" id="PTHR12960:SF0">
    <property type="entry name" value="MRNA EXPORT FACTOR GLE1"/>
    <property type="match status" value="1"/>
</dbReference>
<comment type="subcellular location">
    <subcellularLocation>
        <location evidence="1">Nucleus</location>
        <location evidence="1">Nuclear pore complex</location>
    </subcellularLocation>
</comment>
<feature type="region of interest" description="Disordered" evidence="11">
    <location>
        <begin position="251"/>
        <end position="272"/>
    </location>
</feature>
<name>A0A0D0TL27_CRYGA</name>
<evidence type="ECO:0000256" key="2">
    <source>
        <dbReference type="ARBA" id="ARBA00011056"/>
    </source>
</evidence>
<feature type="compositionally biased region" description="Polar residues" evidence="11">
    <location>
        <begin position="92"/>
        <end position="110"/>
    </location>
</feature>
<reference evidence="12" key="1">
    <citation type="submission" date="2015-01" db="EMBL/GenBank/DDBJ databases">
        <title>The Genome Sequence of Cryptococcus gattii CA1280.</title>
        <authorList>
            <consortium name="The Broad Institute Genomics Platform"/>
            <person name="Cuomo C."/>
            <person name="Litvintseva A."/>
            <person name="Chen Y."/>
            <person name="Heitman J."/>
            <person name="Sun S."/>
            <person name="Springer D."/>
            <person name="Dromer F."/>
            <person name="Young S."/>
            <person name="Zeng Q."/>
            <person name="Gargeya S."/>
            <person name="Abouelleil A."/>
            <person name="Alvarado L."/>
            <person name="Chapman S.B."/>
            <person name="Gainer-Dewar J."/>
            <person name="Goldberg J."/>
            <person name="Griggs A."/>
            <person name="Gujja S."/>
            <person name="Hansen M."/>
            <person name="Howarth C."/>
            <person name="Imamovic A."/>
            <person name="Larimer J."/>
            <person name="Murphy C."/>
            <person name="Naylor J."/>
            <person name="Pearson M."/>
            <person name="Priest M."/>
            <person name="Roberts A."/>
            <person name="Saif S."/>
            <person name="Shea T."/>
            <person name="Sykes S."/>
            <person name="Wortman J."/>
            <person name="Nusbaum C."/>
            <person name="Birren B."/>
        </authorList>
    </citation>
    <scope>NUCLEOTIDE SEQUENCE [LARGE SCALE GENOMIC DNA]</scope>
    <source>
        <strain evidence="12">CA1280</strain>
    </source>
</reference>
<evidence type="ECO:0000256" key="7">
    <source>
        <dbReference type="ARBA" id="ARBA00023132"/>
    </source>
</evidence>
<gene>
    <name evidence="12" type="ORF">I312_03550</name>
</gene>
<dbReference type="EMBL" id="KN847981">
    <property type="protein sequence ID" value="KIR47222.1"/>
    <property type="molecule type" value="Genomic_DNA"/>
</dbReference>
<evidence type="ECO:0000256" key="8">
    <source>
        <dbReference type="ARBA" id="ARBA00023242"/>
    </source>
</evidence>
<dbReference type="GO" id="GO:0044614">
    <property type="term" value="C:nuclear pore cytoplasmic filaments"/>
    <property type="evidence" value="ECO:0007669"/>
    <property type="project" value="TreeGrafter"/>
</dbReference>
<dbReference type="GO" id="GO:0016973">
    <property type="term" value="P:poly(A)+ mRNA export from nucleus"/>
    <property type="evidence" value="ECO:0007669"/>
    <property type="project" value="InterPro"/>
</dbReference>
<dbReference type="Pfam" id="PF07817">
    <property type="entry name" value="GLE1"/>
    <property type="match status" value="1"/>
</dbReference>
<dbReference type="GO" id="GO:0031369">
    <property type="term" value="F:translation initiation factor binding"/>
    <property type="evidence" value="ECO:0007669"/>
    <property type="project" value="TreeGrafter"/>
</dbReference>
<dbReference type="FunFam" id="1.25.40.510:FF:000005">
    <property type="entry name" value="Unplaced genomic scaffold supercont2.9, whole genome shotgun sequence"/>
    <property type="match status" value="1"/>
</dbReference>
<feature type="compositionally biased region" description="Basic and acidic residues" evidence="11">
    <location>
        <begin position="255"/>
        <end position="272"/>
    </location>
</feature>
<dbReference type="HOGENOM" id="CLU_422733_0_0_1"/>
<dbReference type="PANTHER" id="PTHR12960">
    <property type="entry name" value="GLE-1-RELATED"/>
    <property type="match status" value="1"/>
</dbReference>
<evidence type="ECO:0000256" key="10">
    <source>
        <dbReference type="ARBA" id="ARBA00029983"/>
    </source>
</evidence>
<evidence type="ECO:0000256" key="4">
    <source>
        <dbReference type="ARBA" id="ARBA00022816"/>
    </source>
</evidence>
<dbReference type="InterPro" id="IPR038506">
    <property type="entry name" value="GLE1-like_sf"/>
</dbReference>
<sequence>MRFGVVSSDSESDSDILSVDYSFSSDEESVDGFQWISTNPNPSLGRDIRAALDSSDEEVFDSEDEVEILELSRKSASGGKNAGKARALSPWNAFSTPQSSKNKGKNAISSSLWRHSPIARPLTGRKVSGSKATLEEVLKEEPDVFETWVKKTEEEAWRDGQYRAAKQQSHVRSIATNARAKIVSIQESQLSQEAEEIRRLLEGLALRHDKQEEELRKAFKEREESLWKDIDEVIRSVEKREAEAAAKAARAAQAEAKKRQEEEDARIAERDRVAREQKAEIELRAKELALKEQQAKAVKESKERRLEEEKRAKEEKEKASKRITDKRGEAGAMWSAYTEKQSYMKSEVIEKVKGDRPTMTNLNKGKRMIIRWLGQALNTRESVVKITTDIHDLLIQQLPSPPSPSSPIQFTPDIPKAYAYLLSHVSKVLITQAQSEITSKPTSAFPLAKVVVGLMLRGHAALGDILFARLVKKCPWVVPFYPAPQADQNREEYEKSTGRGADESQHEYISRMSSICTLYFAILQTPLTPLIPTLPSAPTPEELDKLVPKPMRLSYAWTWLALALRDPMPASPPIATLLTTWIEIALAEVIRIYGKGQTDKLRECLEREGIQGGKIKGDGGMSRDKLAFVLDKWRSGEDLAMKGSDWAV</sequence>
<keyword evidence="7" id="KW-0906">Nuclear pore complex</keyword>
<dbReference type="GO" id="GO:0000822">
    <property type="term" value="F:inositol hexakisphosphate binding"/>
    <property type="evidence" value="ECO:0007669"/>
    <property type="project" value="TreeGrafter"/>
</dbReference>
<keyword evidence="6" id="KW-0811">Translocation</keyword>